<keyword evidence="1" id="KW-0732">Signal</keyword>
<gene>
    <name evidence="3" type="ORF">DL1_16745</name>
</gene>
<dbReference type="Pfam" id="PF02915">
    <property type="entry name" value="Rubrerythrin"/>
    <property type="match status" value="1"/>
</dbReference>
<dbReference type="Proteomes" id="UP000027725">
    <property type="component" value="Unassembled WGS sequence"/>
</dbReference>
<evidence type="ECO:0000313" key="4">
    <source>
        <dbReference type="Proteomes" id="UP000027725"/>
    </source>
</evidence>
<evidence type="ECO:0000313" key="3">
    <source>
        <dbReference type="EMBL" id="KEP68002.1"/>
    </source>
</evidence>
<dbReference type="RefSeq" id="WP_051693705.1">
    <property type="nucleotide sequence ID" value="NZ_FOVB01000012.1"/>
</dbReference>
<name>A0A074TZZ5_9RHOB</name>
<dbReference type="Gene3D" id="1.20.1260.10">
    <property type="match status" value="1"/>
</dbReference>
<dbReference type="InterPro" id="IPR009078">
    <property type="entry name" value="Ferritin-like_SF"/>
</dbReference>
<dbReference type="InterPro" id="IPR003251">
    <property type="entry name" value="Rr_diiron-bd_dom"/>
</dbReference>
<dbReference type="InterPro" id="IPR012347">
    <property type="entry name" value="Ferritin-like"/>
</dbReference>
<feature type="domain" description="Ferritin-like diiron" evidence="2">
    <location>
        <begin position="29"/>
        <end position="159"/>
    </location>
</feature>
<organism evidence="3 4">
    <name type="scientific">Thioclava dalianensis</name>
    <dbReference type="NCBI Taxonomy" id="1185766"/>
    <lineage>
        <taxon>Bacteria</taxon>
        <taxon>Pseudomonadati</taxon>
        <taxon>Pseudomonadota</taxon>
        <taxon>Alphaproteobacteria</taxon>
        <taxon>Rhodobacterales</taxon>
        <taxon>Paracoccaceae</taxon>
        <taxon>Thioclava</taxon>
    </lineage>
</organism>
<dbReference type="PROSITE" id="PS50905">
    <property type="entry name" value="FERRITIN_LIKE"/>
    <property type="match status" value="1"/>
</dbReference>
<dbReference type="InterPro" id="IPR009040">
    <property type="entry name" value="Ferritin-like_diiron"/>
</dbReference>
<dbReference type="InterPro" id="IPR052753">
    <property type="entry name" value="Rbr2/Nigerythrin"/>
</dbReference>
<evidence type="ECO:0000256" key="1">
    <source>
        <dbReference type="SAM" id="SignalP"/>
    </source>
</evidence>
<reference evidence="3 4" key="1">
    <citation type="submission" date="2014-03" db="EMBL/GenBank/DDBJ databases">
        <title>The draft genome sequence of Thioclava dalianensis DLFJ1-1.</title>
        <authorList>
            <person name="Lai Q."/>
            <person name="Shao Z."/>
        </authorList>
    </citation>
    <scope>NUCLEOTIDE SEQUENCE [LARGE SCALE GENOMIC DNA]</scope>
    <source>
        <strain evidence="3 4">DLFJ1-1</strain>
    </source>
</reference>
<feature type="chain" id="PRO_5001700258" evidence="1">
    <location>
        <begin position="23"/>
        <end position="159"/>
    </location>
</feature>
<protein>
    <submittedName>
        <fullName evidence="3">Rubrerythrin</fullName>
    </submittedName>
</protein>
<dbReference type="GO" id="GO:0046872">
    <property type="term" value="F:metal ion binding"/>
    <property type="evidence" value="ECO:0007669"/>
    <property type="project" value="InterPro"/>
</dbReference>
<dbReference type="eggNOG" id="COG1592">
    <property type="taxonomic scope" value="Bacteria"/>
</dbReference>
<dbReference type="EMBL" id="JHEH01000051">
    <property type="protein sequence ID" value="KEP68002.1"/>
    <property type="molecule type" value="Genomic_DNA"/>
</dbReference>
<keyword evidence="4" id="KW-1185">Reference proteome</keyword>
<sequence length="159" mass="17103">MMKSLIVAAAGAATIFAVSVTAAPSAPTRPLAASTRANLEAAMHGEAYANLKYLRYADQAQAAGKPELAKLFRASANVEANEHFDREAQALRLGSSNNVNLEDAMKGEHYENVTMYVNFAKEAEAAGDKKVAQMFRQIAVDEGTHYAAYKAALAKLPRR</sequence>
<accession>A0A074TZZ5</accession>
<proteinExistence type="predicted"/>
<dbReference type="GO" id="GO:0016491">
    <property type="term" value="F:oxidoreductase activity"/>
    <property type="evidence" value="ECO:0007669"/>
    <property type="project" value="InterPro"/>
</dbReference>
<dbReference type="SUPFAM" id="SSF47240">
    <property type="entry name" value="Ferritin-like"/>
    <property type="match status" value="1"/>
</dbReference>
<dbReference type="STRING" id="1185766.SAMN05216224_11238"/>
<dbReference type="PANTHER" id="PTHR33746:SF4">
    <property type="entry name" value="RUBRERYTHRIN"/>
    <property type="match status" value="1"/>
</dbReference>
<dbReference type="AlphaFoldDB" id="A0A074TZZ5"/>
<dbReference type="PANTHER" id="PTHR33746">
    <property type="entry name" value="RUBRERYTHRIN"/>
    <property type="match status" value="1"/>
</dbReference>
<comment type="caution">
    <text evidence="3">The sequence shown here is derived from an EMBL/GenBank/DDBJ whole genome shotgun (WGS) entry which is preliminary data.</text>
</comment>
<feature type="signal peptide" evidence="1">
    <location>
        <begin position="1"/>
        <end position="22"/>
    </location>
</feature>
<evidence type="ECO:0000259" key="2">
    <source>
        <dbReference type="PROSITE" id="PS50905"/>
    </source>
</evidence>